<dbReference type="AlphaFoldDB" id="A0A1G7KF89"/>
<accession>A0A1G7KF89</accession>
<dbReference type="EMBL" id="FNBD01000012">
    <property type="protein sequence ID" value="SDF35857.1"/>
    <property type="molecule type" value="Genomic_DNA"/>
</dbReference>
<feature type="transmembrane region" description="Helical" evidence="5">
    <location>
        <begin position="168"/>
        <end position="188"/>
    </location>
</feature>
<protein>
    <submittedName>
        <fullName evidence="7">Type IV pili methyl-accepting chemotaxis transducer N-term</fullName>
    </submittedName>
</protein>
<feature type="domain" description="NarX-like N-terminal" evidence="6">
    <location>
        <begin position="27"/>
        <end position="113"/>
    </location>
</feature>
<comment type="subcellular location">
    <subcellularLocation>
        <location evidence="1">Membrane</location>
        <topology evidence="1">Multi-pass membrane protein</topology>
    </subcellularLocation>
</comment>
<name>A0A1G7KF89_9FLAO</name>
<dbReference type="GO" id="GO:0016020">
    <property type="term" value="C:membrane"/>
    <property type="evidence" value="ECO:0007669"/>
    <property type="project" value="UniProtKB-SubCell"/>
</dbReference>
<evidence type="ECO:0000313" key="8">
    <source>
        <dbReference type="Proteomes" id="UP000182114"/>
    </source>
</evidence>
<keyword evidence="2 5" id="KW-0812">Transmembrane</keyword>
<gene>
    <name evidence="7" type="ORF">SAMN04487992_11295</name>
</gene>
<evidence type="ECO:0000256" key="4">
    <source>
        <dbReference type="ARBA" id="ARBA00023136"/>
    </source>
</evidence>
<proteinExistence type="predicted"/>
<evidence type="ECO:0000259" key="6">
    <source>
        <dbReference type="Pfam" id="PF13675"/>
    </source>
</evidence>
<organism evidence="7 8">
    <name type="scientific">Cellulophaga baltica</name>
    <dbReference type="NCBI Taxonomy" id="76594"/>
    <lineage>
        <taxon>Bacteria</taxon>
        <taxon>Pseudomonadati</taxon>
        <taxon>Bacteroidota</taxon>
        <taxon>Flavobacteriia</taxon>
        <taxon>Flavobacteriales</taxon>
        <taxon>Flavobacteriaceae</taxon>
        <taxon>Cellulophaga</taxon>
    </lineage>
</organism>
<keyword evidence="8" id="KW-1185">Reference proteome</keyword>
<reference evidence="8" key="1">
    <citation type="submission" date="2016-10" db="EMBL/GenBank/DDBJ databases">
        <authorList>
            <person name="Varghese N."/>
            <person name="Submissions S."/>
        </authorList>
    </citation>
    <scope>NUCLEOTIDE SEQUENCE [LARGE SCALE GENOMIC DNA]</scope>
    <source>
        <strain evidence="8">DSM 24729</strain>
    </source>
</reference>
<dbReference type="InterPro" id="IPR029095">
    <property type="entry name" value="NarX-like_N"/>
</dbReference>
<evidence type="ECO:0000256" key="3">
    <source>
        <dbReference type="ARBA" id="ARBA00022989"/>
    </source>
</evidence>
<evidence type="ECO:0000256" key="1">
    <source>
        <dbReference type="ARBA" id="ARBA00004141"/>
    </source>
</evidence>
<evidence type="ECO:0000313" key="7">
    <source>
        <dbReference type="EMBL" id="SDF35857.1"/>
    </source>
</evidence>
<dbReference type="RefSeq" id="WP_139150280.1">
    <property type="nucleotide sequence ID" value="NZ_FNBD01000012.1"/>
</dbReference>
<dbReference type="Proteomes" id="UP000182114">
    <property type="component" value="Unassembled WGS sequence"/>
</dbReference>
<sequence length="282" mass="32987">MKKFYKYYLLVITIIVLTVLIQSIIQYSLRNQERMAAVINVAGKQRMLSQLVLKNFYECNHYECDYSELKIALAKLYRTDEILEKGDEKLGFYPVENTEIIADFKEMQPHLEYIYTHLNDMDHIAEVPVEELTSHVDDFLEIMDGIVLKFQQESEEEIKTIMIIEVELAVLSLFIILFEIFYIVNPIIRKTSSQNKKLKEISWHQSHAYASHMKNIKDLQHVLKIEKKIENKEDLVACVVTELDALNEVSENMIKSLESDKKEVSGLDAVLNKLDIFFSKKK</sequence>
<evidence type="ECO:0000256" key="2">
    <source>
        <dbReference type="ARBA" id="ARBA00022692"/>
    </source>
</evidence>
<keyword evidence="3 5" id="KW-1133">Transmembrane helix</keyword>
<dbReference type="Pfam" id="PF13675">
    <property type="entry name" value="PilJ"/>
    <property type="match status" value="1"/>
</dbReference>
<dbReference type="eggNOG" id="COG3850">
    <property type="taxonomic scope" value="Bacteria"/>
</dbReference>
<keyword evidence="4 5" id="KW-0472">Membrane</keyword>
<evidence type="ECO:0000256" key="5">
    <source>
        <dbReference type="SAM" id="Phobius"/>
    </source>
</evidence>
<feature type="transmembrane region" description="Helical" evidence="5">
    <location>
        <begin position="7"/>
        <end position="25"/>
    </location>
</feature>